<protein>
    <submittedName>
        <fullName evidence="2">Uncharacterized protein</fullName>
    </submittedName>
</protein>
<proteinExistence type="predicted"/>
<feature type="compositionally biased region" description="Polar residues" evidence="1">
    <location>
        <begin position="120"/>
        <end position="130"/>
    </location>
</feature>
<evidence type="ECO:0000313" key="2">
    <source>
        <dbReference type="EMBL" id="KPI86331.1"/>
    </source>
</evidence>
<feature type="compositionally biased region" description="Polar residues" evidence="1">
    <location>
        <begin position="195"/>
        <end position="211"/>
    </location>
</feature>
<feature type="compositionally biased region" description="Polar residues" evidence="1">
    <location>
        <begin position="809"/>
        <end position="822"/>
    </location>
</feature>
<dbReference type="EMBL" id="LJSK01000136">
    <property type="protein sequence ID" value="KPI86331.1"/>
    <property type="molecule type" value="Genomic_DNA"/>
</dbReference>
<keyword evidence="3" id="KW-1185">Reference proteome</keyword>
<name>A0A0N1I4N2_LEPSE</name>
<feature type="compositionally biased region" description="Low complexity" evidence="1">
    <location>
        <begin position="598"/>
        <end position="618"/>
    </location>
</feature>
<organism evidence="2 3">
    <name type="scientific">Leptomonas seymouri</name>
    <dbReference type="NCBI Taxonomy" id="5684"/>
    <lineage>
        <taxon>Eukaryota</taxon>
        <taxon>Discoba</taxon>
        <taxon>Euglenozoa</taxon>
        <taxon>Kinetoplastea</taxon>
        <taxon>Metakinetoplastina</taxon>
        <taxon>Trypanosomatida</taxon>
        <taxon>Trypanosomatidae</taxon>
        <taxon>Leishmaniinae</taxon>
        <taxon>Leptomonas</taxon>
    </lineage>
</organism>
<reference evidence="2 3" key="1">
    <citation type="journal article" date="2015" name="PLoS Pathog.">
        <title>Leptomonas seymouri: Adaptations to the Dixenous Life Cycle Analyzed by Genome Sequencing, Transcriptome Profiling and Co-infection with Leishmania donovani.</title>
        <authorList>
            <person name="Kraeva N."/>
            <person name="Butenko A."/>
            <person name="Hlavacova J."/>
            <person name="Kostygov A."/>
            <person name="Myskova J."/>
            <person name="Grybchuk D."/>
            <person name="Lestinova T."/>
            <person name="Votypka J."/>
            <person name="Volf P."/>
            <person name="Opperdoes F."/>
            <person name="Flegontov P."/>
            <person name="Lukes J."/>
            <person name="Yurchenko V."/>
        </authorList>
    </citation>
    <scope>NUCLEOTIDE SEQUENCE [LARGE SCALE GENOMIC DNA]</scope>
    <source>
        <strain evidence="2 3">ATCC 30220</strain>
    </source>
</reference>
<dbReference type="AlphaFoldDB" id="A0A0N1I4N2"/>
<feature type="region of interest" description="Disordered" evidence="1">
    <location>
        <begin position="191"/>
        <end position="221"/>
    </location>
</feature>
<sequence>MSYAQKHRVRLKLHQSNTSTGTDFSLQANTPTRVAASAHGDQMLEVGPQRSSSSLLRANVAHIQQSQAAGIDIAAWSGVASDEVTGERQPFQLLQHTPPRNEPPRLKASRKQFASPRASAAQSEANQSLPMSLPAAVNVDSLNEASTHSEGKDLRATDLRTGSQASATNAAAVGGASSHAHIDQHTEVPLAGKTLPSSFPTSHQLSPSQAPHEQLAESSACSSARASALQWPASETFAARLQSMMGTRQQIEALVQKQREDEEEMVHAIAALEQQQQSLSSQNSALAAGTTVGHQAYEQILIERDAAVAALREFKEKGNVIVHRLYDTVKLQQEQSLELVATVEALKRANKRLKEAVSSGNGGRASDNTSASAPGTVAELQQKVIAQRRVIDQMDQLMQNADRMLLAMRARVEAAERQVTSSIASSDRRQLPPLSKGGASGSARTTCAGDGTPAAAISAATVATPDAVAAIERLLKRYPVDQDVVTAAAQQQLLLERIFQLRQSLKQEEAQRLHLEEVYGATSEETARNVALLEERLQRAESPRGVPFNGANSASNASALRHELRMLLQEGEGNRASGAGTGKEGRKHILEDAYGQRSPTHSNASSQASSRSSTPSPTLFTAVSIGDMNTATAASDIIAKHREEKKVDSSASAAAAVPELAKPLPAASPQTDSSTSPRPQHKEEGKQPRAFLVQLQGSESDKGEGAAAAASVAKPLLCIPVPDASSLGNSLRRSFNSRSSSASRRLVDFRPAVTADATSRGLDSMSDAEGEEETVDANVEFDEVPESNGNSHRSGITGATPTATPITIQSASSPPHDTSISAKRSAKRQQRLYRLMEQLDSMEADVA</sequence>
<dbReference type="OrthoDB" id="267260at2759"/>
<feature type="region of interest" description="Disordered" evidence="1">
    <location>
        <begin position="593"/>
        <end position="623"/>
    </location>
</feature>
<feature type="region of interest" description="Disordered" evidence="1">
    <location>
        <begin position="356"/>
        <end position="375"/>
    </location>
</feature>
<dbReference type="VEuPathDB" id="TriTrypDB:Lsey_0136_0040"/>
<accession>A0A0N1I4N2</accession>
<evidence type="ECO:0000256" key="1">
    <source>
        <dbReference type="SAM" id="MobiDB-lite"/>
    </source>
</evidence>
<feature type="compositionally biased region" description="Low complexity" evidence="1">
    <location>
        <begin position="795"/>
        <end position="808"/>
    </location>
</feature>
<dbReference type="Proteomes" id="UP000038009">
    <property type="component" value="Unassembled WGS sequence"/>
</dbReference>
<feature type="region of interest" description="Disordered" evidence="1">
    <location>
        <begin position="90"/>
        <end position="131"/>
    </location>
</feature>
<feature type="region of interest" description="Disordered" evidence="1">
    <location>
        <begin position="783"/>
        <end position="829"/>
    </location>
</feature>
<gene>
    <name evidence="2" type="ORF">ABL78_4597</name>
</gene>
<feature type="compositionally biased region" description="Polar residues" evidence="1">
    <location>
        <begin position="668"/>
        <end position="678"/>
    </location>
</feature>
<comment type="caution">
    <text evidence="2">The sequence shown here is derived from an EMBL/GenBank/DDBJ whole genome shotgun (WGS) entry which is preliminary data.</text>
</comment>
<evidence type="ECO:0000313" key="3">
    <source>
        <dbReference type="Proteomes" id="UP000038009"/>
    </source>
</evidence>
<dbReference type="OMA" id="WSAADST"/>
<feature type="region of interest" description="Disordered" evidence="1">
    <location>
        <begin position="661"/>
        <end position="686"/>
    </location>
</feature>
<feature type="region of interest" description="Disordered" evidence="1">
    <location>
        <begin position="419"/>
        <end position="446"/>
    </location>
</feature>